<dbReference type="InterPro" id="IPR032828">
    <property type="entry name" value="PolyA_RNA-bd"/>
</dbReference>
<name>A0ABQ5VVC2_9RHOB</name>
<dbReference type="PANTHER" id="PTHR46173:SF1">
    <property type="entry name" value="CCA TRNA NUCLEOTIDYLTRANSFERASE 1, MITOCHONDRIAL"/>
    <property type="match status" value="1"/>
</dbReference>
<evidence type="ECO:0000256" key="7">
    <source>
        <dbReference type="ARBA" id="ARBA00022842"/>
    </source>
</evidence>
<dbReference type="SUPFAM" id="SSF81891">
    <property type="entry name" value="Poly A polymerase C-terminal region-like"/>
    <property type="match status" value="1"/>
</dbReference>
<keyword evidence="5" id="KW-0479">Metal-binding</keyword>
<evidence type="ECO:0000313" key="11">
    <source>
        <dbReference type="EMBL" id="GLQ35382.1"/>
    </source>
</evidence>
<dbReference type="SUPFAM" id="SSF81301">
    <property type="entry name" value="Nucleotidyltransferase"/>
    <property type="match status" value="1"/>
</dbReference>
<evidence type="ECO:0000256" key="8">
    <source>
        <dbReference type="RuleBase" id="RU003953"/>
    </source>
</evidence>
<keyword evidence="2 8" id="KW-0808">Transferase</keyword>
<dbReference type="InterPro" id="IPR002646">
    <property type="entry name" value="PolA_pol_head_dom"/>
</dbReference>
<keyword evidence="4" id="KW-0548">Nucleotidyltransferase</keyword>
<dbReference type="RefSeq" id="WP_284377744.1">
    <property type="nucleotide sequence ID" value="NZ_BSNN01000004.1"/>
</dbReference>
<evidence type="ECO:0000256" key="4">
    <source>
        <dbReference type="ARBA" id="ARBA00022695"/>
    </source>
</evidence>
<keyword evidence="3" id="KW-0819">tRNA processing</keyword>
<evidence type="ECO:0000256" key="5">
    <source>
        <dbReference type="ARBA" id="ARBA00022723"/>
    </source>
</evidence>
<gene>
    <name evidence="11" type="ORF">GCM10007939_16650</name>
</gene>
<keyword evidence="6" id="KW-0547">Nucleotide-binding</keyword>
<evidence type="ECO:0000259" key="10">
    <source>
        <dbReference type="Pfam" id="PF12627"/>
    </source>
</evidence>
<dbReference type="Gene3D" id="1.10.3090.10">
    <property type="entry name" value="cca-adding enzyme, domain 2"/>
    <property type="match status" value="1"/>
</dbReference>
<evidence type="ECO:0000313" key="12">
    <source>
        <dbReference type="Proteomes" id="UP001156694"/>
    </source>
</evidence>
<dbReference type="PANTHER" id="PTHR46173">
    <property type="entry name" value="CCA TRNA NUCLEOTIDYLTRANSFERASE 1, MITOCHONDRIAL"/>
    <property type="match status" value="1"/>
</dbReference>
<protein>
    <submittedName>
        <fullName evidence="11">Poly(A) polymerase</fullName>
    </submittedName>
</protein>
<dbReference type="InterPro" id="IPR050264">
    <property type="entry name" value="Bact_CCA-adding_enz_type3_sf"/>
</dbReference>
<evidence type="ECO:0000256" key="2">
    <source>
        <dbReference type="ARBA" id="ARBA00022679"/>
    </source>
</evidence>
<reference evidence="12" key="1">
    <citation type="journal article" date="2019" name="Int. J. Syst. Evol. Microbiol.">
        <title>The Global Catalogue of Microorganisms (GCM) 10K type strain sequencing project: providing services to taxonomists for standard genome sequencing and annotation.</title>
        <authorList>
            <consortium name="The Broad Institute Genomics Platform"/>
            <consortium name="The Broad Institute Genome Sequencing Center for Infectious Disease"/>
            <person name="Wu L."/>
            <person name="Ma J."/>
        </authorList>
    </citation>
    <scope>NUCLEOTIDE SEQUENCE [LARGE SCALE GENOMIC DNA]</scope>
    <source>
        <strain evidence="12">NBRC 110140</strain>
    </source>
</reference>
<dbReference type="CDD" id="cd05398">
    <property type="entry name" value="NT_ClassII-CCAase"/>
    <property type="match status" value="1"/>
</dbReference>
<evidence type="ECO:0000259" key="9">
    <source>
        <dbReference type="Pfam" id="PF01743"/>
    </source>
</evidence>
<proteinExistence type="inferred from homology"/>
<keyword evidence="8" id="KW-0694">RNA-binding</keyword>
<comment type="cofactor">
    <cofactor evidence="1">
        <name>Mg(2+)</name>
        <dbReference type="ChEBI" id="CHEBI:18420"/>
    </cofactor>
</comment>
<keyword evidence="7" id="KW-0460">Magnesium</keyword>
<dbReference type="Gene3D" id="3.30.460.10">
    <property type="entry name" value="Beta Polymerase, domain 2"/>
    <property type="match status" value="1"/>
</dbReference>
<dbReference type="InterPro" id="IPR043519">
    <property type="entry name" value="NT_sf"/>
</dbReference>
<feature type="domain" description="tRNA nucleotidyltransferase/poly(A) polymerase RNA and SrmB- binding" evidence="10">
    <location>
        <begin position="188"/>
        <end position="234"/>
    </location>
</feature>
<dbReference type="EMBL" id="BSNN01000004">
    <property type="protein sequence ID" value="GLQ35382.1"/>
    <property type="molecule type" value="Genomic_DNA"/>
</dbReference>
<dbReference type="Proteomes" id="UP001156694">
    <property type="component" value="Unassembled WGS sequence"/>
</dbReference>
<dbReference type="Pfam" id="PF12627">
    <property type="entry name" value="PolyA_pol_RNAbd"/>
    <property type="match status" value="1"/>
</dbReference>
<keyword evidence="12" id="KW-1185">Reference proteome</keyword>
<organism evidence="11 12">
    <name type="scientific">Amylibacter marinus</name>
    <dbReference type="NCBI Taxonomy" id="1475483"/>
    <lineage>
        <taxon>Bacteria</taxon>
        <taxon>Pseudomonadati</taxon>
        <taxon>Pseudomonadota</taxon>
        <taxon>Alphaproteobacteria</taxon>
        <taxon>Rhodobacterales</taxon>
        <taxon>Paracoccaceae</taxon>
        <taxon>Amylibacter</taxon>
    </lineage>
</organism>
<comment type="caution">
    <text evidence="11">The sequence shown here is derived from an EMBL/GenBank/DDBJ whole genome shotgun (WGS) entry which is preliminary data.</text>
</comment>
<accession>A0ABQ5VVC2</accession>
<dbReference type="Pfam" id="PF01743">
    <property type="entry name" value="PolyA_pol"/>
    <property type="match status" value="1"/>
</dbReference>
<evidence type="ECO:0000256" key="3">
    <source>
        <dbReference type="ARBA" id="ARBA00022694"/>
    </source>
</evidence>
<evidence type="ECO:0000256" key="1">
    <source>
        <dbReference type="ARBA" id="ARBA00001946"/>
    </source>
</evidence>
<comment type="similarity">
    <text evidence="8">Belongs to the tRNA nucleotidyltransferase/poly(A) polymerase family.</text>
</comment>
<evidence type="ECO:0000256" key="6">
    <source>
        <dbReference type="ARBA" id="ARBA00022741"/>
    </source>
</evidence>
<sequence>MLEFQWLQNPSVQKLIQALRVRGVEPYFVGGCVRNSLLNIPISDIDIATATLPLDVDKYCRDAGFKTIPTGLDHGTITVLVDDQPFEITTFRKDVATDGRRATVAFSTDMIEDARRRDFTMNALYVDADGALFDPLNGLGDITSRRIRFIGTAMNRIREDYLRILRYFRFHAYYADPEQGFDSVSLDACHRGIEGISTLSKERIGHEMRKLLAAPDPSPALATMQTIGLLPAILTGGTAKFIAPLVHLEAGHPAHWLARLFVLGGEDIQKSLCLSKAENRMLDQLRTATAIGYAPPRAGYILGRSLARAYYLALSAMTETPPAPDYMAAIELGAAHQRRFPVRAADLGRDLRGPEIGARLAELEERWIYSDFSLSKEALLT</sequence>
<feature type="domain" description="Poly A polymerase head" evidence="9">
    <location>
        <begin position="27"/>
        <end position="148"/>
    </location>
</feature>